<sequence>MERFLLTLLVLAVFLLGVWAMWLGWRRKAREQSVLYPPFPDVPEDLGPELAAMDGVYVATTPHGRWQDRIVARGVGMRGPATLRRHDSGVVVERHGARSFFIPASAITEVGTARRMAGKVMGIDGLLVITWRLGDALLDTGFRGDDMDAYPEWTSMKGAA</sequence>
<dbReference type="STRING" id="1111738.GCA_000427905_02131"/>
<evidence type="ECO:0000313" key="4">
    <source>
        <dbReference type="Proteomes" id="UP000249324"/>
    </source>
</evidence>
<reference evidence="2" key="1">
    <citation type="submission" date="2018-05" db="EMBL/GenBank/DDBJ databases">
        <authorList>
            <person name="Moura L."/>
            <person name="Setubal J.C."/>
        </authorList>
    </citation>
    <scope>NUCLEOTIDE SEQUENCE</scope>
    <source>
        <strain evidence="2">ZC4RG45</strain>
    </source>
</reference>
<reference evidence="3" key="2">
    <citation type="submission" date="2018-05" db="EMBL/GenBank/DDBJ databases">
        <authorList>
            <person name="Lanie J.A."/>
            <person name="Ng W.-L."/>
            <person name="Kazmierczak K.M."/>
            <person name="Andrzejewski T.M."/>
            <person name="Davidsen T.M."/>
            <person name="Wayne K.J."/>
            <person name="Tettelin H."/>
            <person name="Glass J.I."/>
            <person name="Rusch D."/>
            <person name="Podicherti R."/>
            <person name="Tsui H.-C.T."/>
            <person name="Winkler M.E."/>
        </authorList>
    </citation>
    <scope>NUCLEOTIDE SEQUENCE</scope>
    <source>
        <strain evidence="3">ZC4RG45</strain>
    </source>
</reference>
<dbReference type="Proteomes" id="UP000249324">
    <property type="component" value="Unassembled WGS sequence"/>
</dbReference>
<evidence type="ECO:0000313" key="3">
    <source>
        <dbReference type="EMBL" id="PZM92037.1"/>
    </source>
</evidence>
<protein>
    <submittedName>
        <fullName evidence="3">Transporter</fullName>
    </submittedName>
</protein>
<dbReference type="Pfam" id="PF25362">
    <property type="entry name" value="bPH_11"/>
    <property type="match status" value="1"/>
</dbReference>
<organism evidence="3">
    <name type="scientific">Thermocrispum agreste</name>
    <dbReference type="NCBI Taxonomy" id="37925"/>
    <lineage>
        <taxon>Bacteria</taxon>
        <taxon>Bacillati</taxon>
        <taxon>Actinomycetota</taxon>
        <taxon>Actinomycetes</taxon>
        <taxon>Pseudonocardiales</taxon>
        <taxon>Pseudonocardiaceae</taxon>
        <taxon>Thermocrispum</taxon>
    </lineage>
</organism>
<dbReference type="InterPro" id="IPR057446">
    <property type="entry name" value="PH_bac"/>
</dbReference>
<dbReference type="EMBL" id="QGUI02000255">
    <property type="protein sequence ID" value="MFO7193687.1"/>
    <property type="molecule type" value="Genomic_DNA"/>
</dbReference>
<feature type="domain" description="PH" evidence="1">
    <location>
        <begin position="37"/>
        <end position="155"/>
    </location>
</feature>
<proteinExistence type="predicted"/>
<evidence type="ECO:0000259" key="1">
    <source>
        <dbReference type="Pfam" id="PF25362"/>
    </source>
</evidence>
<comment type="caution">
    <text evidence="3">The sequence shown here is derived from an EMBL/GenBank/DDBJ whole genome shotgun (WGS) entry which is preliminary data.</text>
</comment>
<reference evidence="2" key="4">
    <citation type="submission" date="2023-08" db="EMBL/GenBank/DDBJ databases">
        <authorList>
            <person name="Guima S.E.S."/>
            <person name="Martins L.F."/>
            <person name="Silva A.M."/>
            <person name="Setubal J.C."/>
        </authorList>
    </citation>
    <scope>NUCLEOTIDE SEQUENCE</scope>
    <source>
        <strain evidence="2">ZC4RG45</strain>
    </source>
</reference>
<accession>A0A2W4JEA3</accession>
<dbReference type="EMBL" id="QGUI01000726">
    <property type="protein sequence ID" value="PZM92037.1"/>
    <property type="molecule type" value="Genomic_DNA"/>
</dbReference>
<dbReference type="AlphaFoldDB" id="A0A2W4JEA3"/>
<gene>
    <name evidence="2" type="ORF">DIU77_015705</name>
    <name evidence="3" type="ORF">DIU77_16260</name>
</gene>
<name>A0A2W4JEA3_9PSEU</name>
<reference evidence="2 4" key="3">
    <citation type="journal article" date="2021" name="BMC Genomics">
        <title>Genome-resolved metagenome and metatranscriptome analyses of thermophilic composting reveal key bacterial players and their metabolic interactions.</title>
        <authorList>
            <person name="Braga L.P.P."/>
            <person name="Pereira R.V."/>
            <person name="Martins L.F."/>
            <person name="Moura L.M.S."/>
            <person name="Sanchez F.B."/>
            <person name="Patane J.S.L."/>
            <person name="da Silva A.M."/>
            <person name="Setubal J.C."/>
        </authorList>
    </citation>
    <scope>NUCLEOTIDE SEQUENCE [LARGE SCALE GENOMIC DNA]</scope>
    <source>
        <strain evidence="2">ZC4RG45</strain>
    </source>
</reference>
<evidence type="ECO:0000313" key="2">
    <source>
        <dbReference type="EMBL" id="MFO7193687.1"/>
    </source>
</evidence>